<evidence type="ECO:0000313" key="10">
    <source>
        <dbReference type="Proteomes" id="UP000269591"/>
    </source>
</evidence>
<evidence type="ECO:0000256" key="8">
    <source>
        <dbReference type="SAM" id="Phobius"/>
    </source>
</evidence>
<feature type="transmembrane region" description="Helical" evidence="8">
    <location>
        <begin position="232"/>
        <end position="249"/>
    </location>
</feature>
<dbReference type="RefSeq" id="WP_123207844.1">
    <property type="nucleotide sequence ID" value="NZ_JBHTHO010000004.1"/>
</dbReference>
<comment type="subcellular location">
    <subcellularLocation>
        <location evidence="1">Membrane</location>
        <topology evidence="1">Multi-pass membrane protein</topology>
    </subcellularLocation>
</comment>
<comment type="caution">
    <text evidence="9">The sequence shown here is derived from an EMBL/GenBank/DDBJ whole genome shotgun (WGS) entry which is preliminary data.</text>
</comment>
<dbReference type="PANTHER" id="PTHR48086">
    <property type="entry name" value="SODIUM/PROLINE SYMPORTER-RELATED"/>
    <property type="match status" value="1"/>
</dbReference>
<feature type="transmembrane region" description="Helical" evidence="8">
    <location>
        <begin position="270"/>
        <end position="290"/>
    </location>
</feature>
<gene>
    <name evidence="9" type="ORF">DMP06_00825</name>
</gene>
<protein>
    <submittedName>
        <fullName evidence="9">Sodium:solute symporter</fullName>
    </submittedName>
</protein>
<sequence>MEGLASLSTIDFVIIALYFIVIIVVGFLGAKFAKTKEDYLVAGRRLSFPMFFGCMAALTLGGGSTLGSAELGYNFGLGGIWLNLSIGVGLIIAGFLVTSKLSKLRALSVNEVVEKSYGPLARIFSAVLTLIYTLVLSVTQVIAIGTIIHGVLGIDATLSMVVGGGIVILYTFVGGMWSVTMTDIVQFVVKTIGILILAPIFCIAAAGGWDALVSAVPQGYMSPTNMGFDRSFAYVVLYVPGLIIGQDIWQRIFTAKNEKVSKTGTICAGFYSILYALATVVIGMTVFALLPDLSNPEDAFVIGVASFLPEGVRGIILAAAMAAAMSVSSGTILASSTILYNDIYVRFINKKPTKMHEVNVTRVCALIIGVIVMICALWINNVLVGIDICYGYLSGAVFVPLVASFVLKRFSPKAGLVSLAVGGIIVTACFITMGTSGSTPIVAGMIGGLVSYIIVNIIDKKNRIESPLDDEELDRQLAEMEAADAQAQKE</sequence>
<feature type="transmembrane region" description="Helical" evidence="8">
    <location>
        <begin position="191"/>
        <end position="212"/>
    </location>
</feature>
<keyword evidence="4 8" id="KW-0812">Transmembrane</keyword>
<keyword evidence="6 8" id="KW-0472">Membrane</keyword>
<dbReference type="GO" id="GO:0022857">
    <property type="term" value="F:transmembrane transporter activity"/>
    <property type="evidence" value="ECO:0007669"/>
    <property type="project" value="InterPro"/>
</dbReference>
<evidence type="ECO:0000256" key="6">
    <source>
        <dbReference type="ARBA" id="ARBA00023136"/>
    </source>
</evidence>
<feature type="transmembrane region" description="Helical" evidence="8">
    <location>
        <begin position="360"/>
        <end position="379"/>
    </location>
</feature>
<feature type="transmembrane region" description="Helical" evidence="8">
    <location>
        <begin position="75"/>
        <end position="98"/>
    </location>
</feature>
<dbReference type="AlphaFoldDB" id="A0A3N0B4E1"/>
<dbReference type="PANTHER" id="PTHR48086:SF7">
    <property type="entry name" value="SODIUM-SOLUTE SYMPORTER-RELATED"/>
    <property type="match status" value="1"/>
</dbReference>
<keyword evidence="10" id="KW-1185">Reference proteome</keyword>
<name>A0A3N0B4E1_9ACTN</name>
<feature type="transmembrane region" description="Helical" evidence="8">
    <location>
        <begin position="439"/>
        <end position="458"/>
    </location>
</feature>
<evidence type="ECO:0000256" key="4">
    <source>
        <dbReference type="ARBA" id="ARBA00022692"/>
    </source>
</evidence>
<keyword evidence="5 8" id="KW-1133">Transmembrane helix</keyword>
<feature type="transmembrane region" description="Helical" evidence="8">
    <location>
        <begin position="385"/>
        <end position="407"/>
    </location>
</feature>
<dbReference type="EMBL" id="QIBX01000001">
    <property type="protein sequence ID" value="RNL41983.1"/>
    <property type="molecule type" value="Genomic_DNA"/>
</dbReference>
<feature type="transmembrane region" description="Helical" evidence="8">
    <location>
        <begin position="158"/>
        <end position="179"/>
    </location>
</feature>
<dbReference type="Proteomes" id="UP000269591">
    <property type="component" value="Unassembled WGS sequence"/>
</dbReference>
<feature type="transmembrane region" description="Helical" evidence="8">
    <location>
        <begin position="414"/>
        <end position="433"/>
    </location>
</feature>
<dbReference type="InterPro" id="IPR001734">
    <property type="entry name" value="Na/solute_symporter"/>
</dbReference>
<keyword evidence="3" id="KW-0813">Transport</keyword>
<accession>A0A3N0B4E1</accession>
<dbReference type="GO" id="GO:0005886">
    <property type="term" value="C:plasma membrane"/>
    <property type="evidence" value="ECO:0007669"/>
    <property type="project" value="TreeGrafter"/>
</dbReference>
<evidence type="ECO:0000256" key="1">
    <source>
        <dbReference type="ARBA" id="ARBA00004141"/>
    </source>
</evidence>
<evidence type="ECO:0000256" key="5">
    <source>
        <dbReference type="ARBA" id="ARBA00022989"/>
    </source>
</evidence>
<dbReference type="InterPro" id="IPR038377">
    <property type="entry name" value="Na/Glc_symporter_sf"/>
</dbReference>
<feature type="transmembrane region" description="Helical" evidence="8">
    <location>
        <begin position="12"/>
        <end position="30"/>
    </location>
</feature>
<dbReference type="CDD" id="cd11479">
    <property type="entry name" value="SLC5sbd_u3"/>
    <property type="match status" value="1"/>
</dbReference>
<evidence type="ECO:0000313" key="9">
    <source>
        <dbReference type="EMBL" id="RNL41983.1"/>
    </source>
</evidence>
<dbReference type="PROSITE" id="PS50283">
    <property type="entry name" value="NA_SOLUT_SYMP_3"/>
    <property type="match status" value="1"/>
</dbReference>
<feature type="transmembrane region" description="Helical" evidence="8">
    <location>
        <begin position="119"/>
        <end position="152"/>
    </location>
</feature>
<proteinExistence type="inferred from homology"/>
<feature type="transmembrane region" description="Helical" evidence="8">
    <location>
        <begin position="315"/>
        <end position="340"/>
    </location>
</feature>
<dbReference type="InterPro" id="IPR050277">
    <property type="entry name" value="Sodium:Solute_Symporter"/>
</dbReference>
<reference evidence="10" key="1">
    <citation type="submission" date="2018-05" db="EMBL/GenBank/DDBJ databases">
        <title>Genome Sequencing of selected type strains of the family Eggerthellaceae.</title>
        <authorList>
            <person name="Danylec N."/>
            <person name="Stoll D.A."/>
            <person name="Doetsch A."/>
            <person name="Huch M."/>
        </authorList>
    </citation>
    <scope>NUCLEOTIDE SEQUENCE [LARGE SCALE GENOMIC DNA]</scope>
    <source>
        <strain evidence="10">DSM 24851</strain>
    </source>
</reference>
<evidence type="ECO:0000256" key="3">
    <source>
        <dbReference type="ARBA" id="ARBA00022448"/>
    </source>
</evidence>
<dbReference type="Pfam" id="PF00474">
    <property type="entry name" value="SSF"/>
    <property type="match status" value="1"/>
</dbReference>
<dbReference type="OrthoDB" id="3802925at2"/>
<dbReference type="Gene3D" id="1.20.1730.10">
    <property type="entry name" value="Sodium/glucose cotransporter"/>
    <property type="match status" value="1"/>
</dbReference>
<feature type="transmembrane region" description="Helical" evidence="8">
    <location>
        <begin position="50"/>
        <end position="69"/>
    </location>
</feature>
<comment type="similarity">
    <text evidence="2 7">Belongs to the sodium:solute symporter (SSF) (TC 2.A.21) family.</text>
</comment>
<organism evidence="9 10">
    <name type="scientific">Slackia equolifaciens</name>
    <dbReference type="NCBI Taxonomy" id="498718"/>
    <lineage>
        <taxon>Bacteria</taxon>
        <taxon>Bacillati</taxon>
        <taxon>Actinomycetota</taxon>
        <taxon>Coriobacteriia</taxon>
        <taxon>Eggerthellales</taxon>
        <taxon>Eggerthellaceae</taxon>
        <taxon>Slackia</taxon>
    </lineage>
</organism>
<evidence type="ECO:0000256" key="7">
    <source>
        <dbReference type="RuleBase" id="RU362091"/>
    </source>
</evidence>
<evidence type="ECO:0000256" key="2">
    <source>
        <dbReference type="ARBA" id="ARBA00006434"/>
    </source>
</evidence>